<proteinExistence type="predicted"/>
<feature type="transmembrane region" description="Helical" evidence="1">
    <location>
        <begin position="99"/>
        <end position="119"/>
    </location>
</feature>
<keyword evidence="1" id="KW-1133">Transmembrane helix</keyword>
<feature type="transmembrane region" description="Helical" evidence="1">
    <location>
        <begin position="67"/>
        <end position="87"/>
    </location>
</feature>
<evidence type="ECO:0000256" key="1">
    <source>
        <dbReference type="SAM" id="Phobius"/>
    </source>
</evidence>
<keyword evidence="4" id="KW-1185">Reference proteome</keyword>
<accession>A0A4P6ZK96</accession>
<dbReference type="InterPro" id="IPR026870">
    <property type="entry name" value="Zinc_ribbon_dom"/>
</dbReference>
<evidence type="ECO:0000313" key="3">
    <source>
        <dbReference type="EMBL" id="QBP18136.1"/>
    </source>
</evidence>
<protein>
    <submittedName>
        <fullName evidence="3">Zinc ribbon domain-containing protein</fullName>
    </submittedName>
</protein>
<dbReference type="KEGG" id="lji:ELX58_03040"/>
<evidence type="ECO:0000259" key="2">
    <source>
        <dbReference type="Pfam" id="PF13240"/>
    </source>
</evidence>
<keyword evidence="1" id="KW-0472">Membrane</keyword>
<feature type="domain" description="Zinc-ribbon" evidence="2">
    <location>
        <begin position="7"/>
        <end position="25"/>
    </location>
</feature>
<sequence>MKMTYKYCQNCGKEIPSNAKFCPYCDKAQMIKSAKKISAKDQPRIQVNGDQIMITRHRRISPFNMKVITLITVMMDVIVMVLFSSSWETIASNVRNIGSLPVVIYIIFTLWTSWIEYYFGEKMSKRYNDLMLWFIGIMALVAFAFLVAGTMI</sequence>
<name>A0A4P6ZK96_9LACO</name>
<dbReference type="Proteomes" id="UP000294321">
    <property type="component" value="Chromosome"/>
</dbReference>
<reference evidence="4" key="1">
    <citation type="submission" date="2018-12" db="EMBL/GenBank/DDBJ databases">
        <title>A new species of lactobacillus.</title>
        <authorList>
            <person name="Jian Y."/>
            <person name="Xin L."/>
            <person name="Hong Z.J."/>
            <person name="Ming L.Z."/>
            <person name="Hong X.Z."/>
        </authorList>
    </citation>
    <scope>NUCLEOTIDE SEQUENCE [LARGE SCALE GENOMIC DNA]</scope>
    <source>
        <strain evidence="4">HSLZ-75</strain>
    </source>
</reference>
<evidence type="ECO:0000313" key="4">
    <source>
        <dbReference type="Proteomes" id="UP000294321"/>
    </source>
</evidence>
<dbReference type="AlphaFoldDB" id="A0A4P6ZK96"/>
<keyword evidence="1" id="KW-0812">Transmembrane</keyword>
<dbReference type="EMBL" id="CP034726">
    <property type="protein sequence ID" value="QBP18136.1"/>
    <property type="molecule type" value="Genomic_DNA"/>
</dbReference>
<dbReference type="OrthoDB" id="2297197at2"/>
<organism evidence="3 4">
    <name type="scientific">Acetilactobacillus jinshanensis</name>
    <dbReference type="NCBI Taxonomy" id="1720083"/>
    <lineage>
        <taxon>Bacteria</taxon>
        <taxon>Bacillati</taxon>
        <taxon>Bacillota</taxon>
        <taxon>Bacilli</taxon>
        <taxon>Lactobacillales</taxon>
        <taxon>Lactobacillaceae</taxon>
        <taxon>Acetilactobacillus</taxon>
    </lineage>
</organism>
<gene>
    <name evidence="3" type="ORF">ELX58_03040</name>
</gene>
<feature type="transmembrane region" description="Helical" evidence="1">
    <location>
        <begin position="131"/>
        <end position="151"/>
    </location>
</feature>
<dbReference type="Pfam" id="PF13240">
    <property type="entry name" value="Zn_Ribbon_1"/>
    <property type="match status" value="1"/>
</dbReference>